<keyword evidence="3" id="KW-1185">Reference proteome</keyword>
<dbReference type="InterPro" id="IPR013103">
    <property type="entry name" value="RVT_2"/>
</dbReference>
<reference evidence="2" key="1">
    <citation type="submission" date="2021-03" db="EMBL/GenBank/DDBJ databases">
        <title>Draft genome sequence of rust myrtle Austropuccinia psidii MF-1, a brazilian biotype.</title>
        <authorList>
            <person name="Quecine M.C."/>
            <person name="Pachon D.M.R."/>
            <person name="Bonatelli M.L."/>
            <person name="Correr F.H."/>
            <person name="Franceschini L.M."/>
            <person name="Leite T.F."/>
            <person name="Margarido G.R.A."/>
            <person name="Almeida C.A."/>
            <person name="Ferrarezi J.A."/>
            <person name="Labate C.A."/>
        </authorList>
    </citation>
    <scope>NUCLEOTIDE SEQUENCE</scope>
    <source>
        <strain evidence="2">MF-1</strain>
    </source>
</reference>
<dbReference type="Proteomes" id="UP000765509">
    <property type="component" value="Unassembled WGS sequence"/>
</dbReference>
<proteinExistence type="predicted"/>
<organism evidence="2 3">
    <name type="scientific">Austropuccinia psidii MF-1</name>
    <dbReference type="NCBI Taxonomy" id="1389203"/>
    <lineage>
        <taxon>Eukaryota</taxon>
        <taxon>Fungi</taxon>
        <taxon>Dikarya</taxon>
        <taxon>Basidiomycota</taxon>
        <taxon>Pucciniomycotina</taxon>
        <taxon>Pucciniomycetes</taxon>
        <taxon>Pucciniales</taxon>
        <taxon>Sphaerophragmiaceae</taxon>
        <taxon>Austropuccinia</taxon>
    </lineage>
</organism>
<evidence type="ECO:0000313" key="2">
    <source>
        <dbReference type="EMBL" id="MBW0584087.1"/>
    </source>
</evidence>
<comment type="caution">
    <text evidence="2">The sequence shown here is derived from an EMBL/GenBank/DDBJ whole genome shotgun (WGS) entry which is preliminary data.</text>
</comment>
<protein>
    <recommendedName>
        <fullName evidence="1">Reverse transcriptase Ty1/copia-type domain-containing protein</fullName>
    </recommendedName>
</protein>
<dbReference type="OrthoDB" id="3059824at2759"/>
<gene>
    <name evidence="2" type="ORF">O181_123802</name>
</gene>
<evidence type="ECO:0000259" key="1">
    <source>
        <dbReference type="Pfam" id="PF07727"/>
    </source>
</evidence>
<dbReference type="Pfam" id="PF07727">
    <property type="entry name" value="RVT_2"/>
    <property type="match status" value="1"/>
</dbReference>
<dbReference type="AlphaFoldDB" id="A0A9Q3KQS4"/>
<sequence>MKPIGGGWVFVRKKPNGIEPPCFKAWYVARGNSQLSVQDFHETFAPTATFTSLCILLTIAAQSEMHVASFDFLAAYLNSSSKEEIWIWLKALKGAIQDSPGWEMLVEPPLYIIGKEGVPYEQLRLERLLKQ</sequence>
<accession>A0A9Q3KQS4</accession>
<feature type="domain" description="Reverse transcriptase Ty1/copia-type" evidence="1">
    <location>
        <begin position="2"/>
        <end position="98"/>
    </location>
</feature>
<name>A0A9Q3KQS4_9BASI</name>
<evidence type="ECO:0000313" key="3">
    <source>
        <dbReference type="Proteomes" id="UP000765509"/>
    </source>
</evidence>
<dbReference type="EMBL" id="AVOT02116905">
    <property type="protein sequence ID" value="MBW0584087.1"/>
    <property type="molecule type" value="Genomic_DNA"/>
</dbReference>